<reference evidence="5" key="1">
    <citation type="journal article" date="2022" name="IScience">
        <title>Evolution of zygomycete secretomes and the origins of terrestrial fungal ecologies.</title>
        <authorList>
            <person name="Chang Y."/>
            <person name="Wang Y."/>
            <person name="Mondo S."/>
            <person name="Ahrendt S."/>
            <person name="Andreopoulos W."/>
            <person name="Barry K."/>
            <person name="Beard J."/>
            <person name="Benny G.L."/>
            <person name="Blankenship S."/>
            <person name="Bonito G."/>
            <person name="Cuomo C."/>
            <person name="Desiro A."/>
            <person name="Gervers K.A."/>
            <person name="Hundley H."/>
            <person name="Kuo A."/>
            <person name="LaButti K."/>
            <person name="Lang B.F."/>
            <person name="Lipzen A."/>
            <person name="O'Donnell K."/>
            <person name="Pangilinan J."/>
            <person name="Reynolds N."/>
            <person name="Sandor L."/>
            <person name="Smith M.E."/>
            <person name="Tsang A."/>
            <person name="Grigoriev I.V."/>
            <person name="Stajich J.E."/>
            <person name="Spatafora J.W."/>
        </authorList>
    </citation>
    <scope>NUCLEOTIDE SEQUENCE</scope>
    <source>
        <strain evidence="5">RSA 2281</strain>
    </source>
</reference>
<evidence type="ECO:0000313" key="5">
    <source>
        <dbReference type="EMBL" id="KAI9259676.1"/>
    </source>
</evidence>
<evidence type="ECO:0000256" key="2">
    <source>
        <dbReference type="ARBA" id="ARBA00022737"/>
    </source>
</evidence>
<accession>A0AAD5K870</accession>
<dbReference type="Gene3D" id="2.120.10.80">
    <property type="entry name" value="Kelch-type beta propeller"/>
    <property type="match status" value="2"/>
</dbReference>
<evidence type="ECO:0000256" key="3">
    <source>
        <dbReference type="SAM" id="Coils"/>
    </source>
</evidence>
<gene>
    <name evidence="5" type="ORF">BDA99DRAFT_561094</name>
</gene>
<feature type="transmembrane region" description="Helical" evidence="4">
    <location>
        <begin position="7"/>
        <end position="24"/>
    </location>
</feature>
<keyword evidence="3" id="KW-0175">Coiled coil</keyword>
<feature type="transmembrane region" description="Helical" evidence="4">
    <location>
        <begin position="485"/>
        <end position="506"/>
    </location>
</feature>
<sequence>MENFSHWVLKVILLLNILFTYQVVESNYNVEDVLRSPLKTAYRMTTASFVRNNTLYFWGGGGSIWTTTYSIVAPYFESVRLDETNGNLVYSTVNNSKDYTNYSTGASAVLLDDNERVLFIGGAREPDKSINESGSLYMEQYDFRTASWESLPVRLASSINQSIPTPRNRQQLGATLAPNGKVYIAGGLLTNNYTDDYDIWEYDPVGEVFAPVEEGGRLPLSADVLALLDHGSVLLPRNGRIVYVTDVSNYVRILDTNTNSVYIQDTTGYWNIPGGGVRGLNVSERYPQYRFNGHAMLAPNERYIYLYGGCIQYNHYETCSSDVAILDTDTWEWIPPKAMLGLQQNARFHCTAAIVNDGYMIITHGHTITYNWLNDFNVLRLPDPSDPAGYFVWVSNITESTEDIVQSSIKQVDVDGASSYLVPRLSAGGIAGVTIGSVALVLAIIFLLYRWGYNAKTGVTYYIVNRYILWGRRTGEPRWTELSHFITRVVLICLFIAYVGYSIVLISRSPITAFTITSPADKVAFPDLRICFNGLSAIDYFNVESGGMSSRDFVDQNFFQRLNGSGIVDLDDASYNMSGIMNCWLFTPPPNFTLTNSGPSDGGKLRFLFDLDPIHESSGPNIQIELYPHGRNPNLALYADINQPYITPSEYEEWLRADFNGMQFKNRYQLEFNAHTSISYCIQKYKKFTPSLWNNIGFAPIYHSFPELVTTVQTNPLQNVSHDANSIDIYPSSMVETTLQEQRIYTLFTIIGPASGIFALLVALDGVLFGVRPRSPWGLVHRFSFGKLRHSLLNNLYNTFGGLQRPIPLINPVDSQAFDNKDGFHWNNEKRISTSSLLFWRQESGNQQDNISNIINRQPPLYSHRYSTTSSISIPTFPSETKAESHLLQETESRLHETTKELAKTKARHNELERRVQLLEIMLKTYYINDEVFLNLYNAHELNAHGHDDLDSDGARASITLIESIDSLSVASSSSSTRTEKRNTVMTSDPFRNRLFGRLRSVSSNNNATTLERQNSDVLSDATFASPLSVGDLNEDR</sequence>
<dbReference type="SUPFAM" id="SSF50965">
    <property type="entry name" value="Galactose oxidase, central domain"/>
    <property type="match status" value="2"/>
</dbReference>
<feature type="transmembrane region" description="Helical" evidence="4">
    <location>
        <begin position="55"/>
        <end position="76"/>
    </location>
</feature>
<protein>
    <recommendedName>
        <fullName evidence="7">Galactose oxidase</fullName>
    </recommendedName>
</protein>
<feature type="transmembrane region" description="Helical" evidence="4">
    <location>
        <begin position="744"/>
        <end position="764"/>
    </location>
</feature>
<feature type="transmembrane region" description="Helical" evidence="4">
    <location>
        <begin position="427"/>
        <end position="449"/>
    </location>
</feature>
<dbReference type="PANTHER" id="PTHR46093">
    <property type="entry name" value="ACYL-COA-BINDING DOMAIN-CONTAINING PROTEIN 5"/>
    <property type="match status" value="1"/>
</dbReference>
<dbReference type="Proteomes" id="UP001209540">
    <property type="component" value="Unassembled WGS sequence"/>
</dbReference>
<comment type="caution">
    <text evidence="5">The sequence shown here is derived from an EMBL/GenBank/DDBJ whole genome shotgun (WGS) entry which is preliminary data.</text>
</comment>
<feature type="coiled-coil region" evidence="3">
    <location>
        <begin position="888"/>
        <end position="922"/>
    </location>
</feature>
<dbReference type="AlphaFoldDB" id="A0AAD5K870"/>
<keyword evidence="2" id="KW-0677">Repeat</keyword>
<evidence type="ECO:0008006" key="7">
    <source>
        <dbReference type="Google" id="ProtNLM"/>
    </source>
</evidence>
<dbReference type="EMBL" id="JAIXMP010000017">
    <property type="protein sequence ID" value="KAI9259676.1"/>
    <property type="molecule type" value="Genomic_DNA"/>
</dbReference>
<proteinExistence type="predicted"/>
<keyword evidence="4" id="KW-0472">Membrane</keyword>
<reference evidence="5" key="2">
    <citation type="submission" date="2023-02" db="EMBL/GenBank/DDBJ databases">
        <authorList>
            <consortium name="DOE Joint Genome Institute"/>
            <person name="Mondo S.J."/>
            <person name="Chang Y."/>
            <person name="Wang Y."/>
            <person name="Ahrendt S."/>
            <person name="Andreopoulos W."/>
            <person name="Barry K."/>
            <person name="Beard J."/>
            <person name="Benny G.L."/>
            <person name="Blankenship S."/>
            <person name="Bonito G."/>
            <person name="Cuomo C."/>
            <person name="Desiro A."/>
            <person name="Gervers K.A."/>
            <person name="Hundley H."/>
            <person name="Kuo A."/>
            <person name="LaButti K."/>
            <person name="Lang B.F."/>
            <person name="Lipzen A."/>
            <person name="O'Donnell K."/>
            <person name="Pangilinan J."/>
            <person name="Reynolds N."/>
            <person name="Sandor L."/>
            <person name="Smith M.W."/>
            <person name="Tsang A."/>
            <person name="Grigoriev I.V."/>
            <person name="Stajich J.E."/>
            <person name="Spatafora J.W."/>
        </authorList>
    </citation>
    <scope>NUCLEOTIDE SEQUENCE</scope>
    <source>
        <strain evidence="5">RSA 2281</strain>
    </source>
</reference>
<keyword evidence="4" id="KW-0812">Transmembrane</keyword>
<dbReference type="InterPro" id="IPR011043">
    <property type="entry name" value="Gal_Oxase/kelch_b-propeller"/>
</dbReference>
<keyword evidence="4" id="KW-1133">Transmembrane helix</keyword>
<keyword evidence="1" id="KW-0880">Kelch repeat</keyword>
<organism evidence="5 6">
    <name type="scientific">Phascolomyces articulosus</name>
    <dbReference type="NCBI Taxonomy" id="60185"/>
    <lineage>
        <taxon>Eukaryota</taxon>
        <taxon>Fungi</taxon>
        <taxon>Fungi incertae sedis</taxon>
        <taxon>Mucoromycota</taxon>
        <taxon>Mucoromycotina</taxon>
        <taxon>Mucoromycetes</taxon>
        <taxon>Mucorales</taxon>
        <taxon>Lichtheimiaceae</taxon>
        <taxon>Phascolomyces</taxon>
    </lineage>
</organism>
<evidence type="ECO:0000256" key="4">
    <source>
        <dbReference type="SAM" id="Phobius"/>
    </source>
</evidence>
<dbReference type="InterPro" id="IPR015915">
    <property type="entry name" value="Kelch-typ_b-propeller"/>
</dbReference>
<evidence type="ECO:0000313" key="6">
    <source>
        <dbReference type="Proteomes" id="UP001209540"/>
    </source>
</evidence>
<name>A0AAD5K870_9FUNG</name>
<keyword evidence="6" id="KW-1185">Reference proteome</keyword>
<dbReference type="PANTHER" id="PTHR46093:SF18">
    <property type="entry name" value="FIBRONECTIN TYPE-III DOMAIN-CONTAINING PROTEIN"/>
    <property type="match status" value="1"/>
</dbReference>
<evidence type="ECO:0000256" key="1">
    <source>
        <dbReference type="ARBA" id="ARBA00022441"/>
    </source>
</evidence>